<dbReference type="FunFam" id="3.40.50.12780:FF:000013">
    <property type="entry name" value="Long-chain-fatty-acid--AMP ligase FadD32"/>
    <property type="match status" value="1"/>
</dbReference>
<dbReference type="PANTHER" id="PTHR22754">
    <property type="entry name" value="DISCO-INTERACTING PROTEIN 2 DIP2 -RELATED"/>
    <property type="match status" value="1"/>
</dbReference>
<reference evidence="8 10" key="3">
    <citation type="submission" date="2016-12" db="EMBL/GenBank/DDBJ databases">
        <title>The new phylogeny of genus Mycobacterium.</title>
        <authorList>
            <person name="Tortoli E."/>
            <person name="Trovato A."/>
            <person name="Cirillo D.M."/>
        </authorList>
    </citation>
    <scope>NUCLEOTIDE SEQUENCE [LARGE SCALE GENOMIC DNA]</scope>
    <source>
        <strain evidence="8 10">DSM 44942</strain>
    </source>
</reference>
<dbReference type="GO" id="GO:0070566">
    <property type="term" value="F:adenylyltransferase activity"/>
    <property type="evidence" value="ECO:0007669"/>
    <property type="project" value="TreeGrafter"/>
</dbReference>
<dbReference type="GO" id="GO:0005886">
    <property type="term" value="C:plasma membrane"/>
    <property type="evidence" value="ECO:0007669"/>
    <property type="project" value="TreeGrafter"/>
</dbReference>
<keyword evidence="10" id="KW-1185">Reference proteome</keyword>
<evidence type="ECO:0000313" key="10">
    <source>
        <dbReference type="Proteomes" id="UP000192327"/>
    </source>
</evidence>
<dbReference type="Proteomes" id="UP000192327">
    <property type="component" value="Unassembled WGS sequence"/>
</dbReference>
<dbReference type="GO" id="GO:0071766">
    <property type="term" value="P:Actinobacterium-type cell wall biogenesis"/>
    <property type="evidence" value="ECO:0007669"/>
    <property type="project" value="UniProtKB-ARBA"/>
</dbReference>
<dbReference type="GO" id="GO:0016874">
    <property type="term" value="F:ligase activity"/>
    <property type="evidence" value="ECO:0007669"/>
    <property type="project" value="UniProtKB-KW"/>
</dbReference>
<keyword evidence="3" id="KW-0276">Fatty acid metabolism</keyword>
<dbReference type="EMBL" id="MVHH01000015">
    <property type="protein sequence ID" value="OQZ97788.1"/>
    <property type="molecule type" value="Genomic_DNA"/>
</dbReference>
<dbReference type="STRING" id="342002.BST15_09765"/>
<dbReference type="Gene3D" id="3.40.50.12780">
    <property type="entry name" value="N-terminal domain of ligase-like"/>
    <property type="match status" value="1"/>
</dbReference>
<dbReference type="InterPro" id="IPR045851">
    <property type="entry name" value="AMP-bd_C_sf"/>
</dbReference>
<reference evidence="9" key="1">
    <citation type="submission" date="2015-04" db="EMBL/GenBank/DDBJ databases">
        <title>Genome sequence of Mycobacterium arupense GUC1.</title>
        <authorList>
            <person name="Greninger A.L."/>
            <person name="Cunningham G."/>
            <person name="Chiu C.Y."/>
            <person name="Miller S."/>
        </authorList>
    </citation>
    <scope>NUCLEOTIDE SEQUENCE [LARGE SCALE GENOMIC DNA]</scope>
    <source>
        <strain evidence="9">GUC1</strain>
    </source>
</reference>
<feature type="domain" description="AMP-binding enzyme C-terminal" evidence="6">
    <location>
        <begin position="454"/>
        <end position="566"/>
    </location>
</feature>
<evidence type="ECO:0000256" key="4">
    <source>
        <dbReference type="ARBA" id="ARBA00023098"/>
    </source>
</evidence>
<dbReference type="AlphaFoldDB" id="A0A0F5MUH0"/>
<dbReference type="InterPro" id="IPR042099">
    <property type="entry name" value="ANL_N_sf"/>
</dbReference>
<evidence type="ECO:0000256" key="1">
    <source>
        <dbReference type="ARBA" id="ARBA00006432"/>
    </source>
</evidence>
<evidence type="ECO:0000256" key="2">
    <source>
        <dbReference type="ARBA" id="ARBA00022598"/>
    </source>
</evidence>
<evidence type="ECO:0000256" key="3">
    <source>
        <dbReference type="ARBA" id="ARBA00022832"/>
    </source>
</evidence>
<keyword evidence="4" id="KW-0443">Lipid metabolism</keyword>
<evidence type="ECO:0000313" key="9">
    <source>
        <dbReference type="Proteomes" id="UP000034416"/>
    </source>
</evidence>
<dbReference type="PATRIC" id="fig|342002.3.peg.3528"/>
<comment type="similarity">
    <text evidence="1">Belongs to the ATP-dependent AMP-binding enzyme family.</text>
</comment>
<gene>
    <name evidence="8" type="ORF">BST15_09765</name>
    <name evidence="7" type="ORF">WR43_14405</name>
</gene>
<dbReference type="InterPro" id="IPR000873">
    <property type="entry name" value="AMP-dep_synth/lig_dom"/>
</dbReference>
<evidence type="ECO:0000313" key="7">
    <source>
        <dbReference type="EMBL" id="KKB98468.1"/>
    </source>
</evidence>
<accession>A0A0F5MUH0</accession>
<dbReference type="OrthoDB" id="3671040at2"/>
<evidence type="ECO:0000259" key="5">
    <source>
        <dbReference type="Pfam" id="PF00501"/>
    </source>
</evidence>
<sequence length="618" mass="66448">MSEQFLPNAHTLVDLLRVQADRYGDKVAFRFAPDGNNVTASLTYRELDAQARAVGSALRRQGAAGQRVLAICRPGLDSIISIFGCFYAGAIAVPVDTPLARLKLVAPDAQATFAVATSTTQNQLQTAAADVPGMTSLRWCAIDHADAPEAWQAPEIDPNTTAMIQYTSGSTKSPKGVVVTHGNLMHNLESIRRAYHGNEHETSVYFLPQQHDMGLIGGVLEMIYVGCTTVLMSPIVFFQRPMAWLEAMSRFGAHTTAAPNSAYRLCVKQSTPEQRAALDLSNWTTAASSSEPIHASTIQEFADAFAPAGFRIEAFLPCYGLAEATLLVAADPTPEVAGVRYVDSKALSENRTVDVDATTDAVAVVSCGPPVYGQRVVIADPETRRSLGPDEVGEIWVSGPSVAQGYWARPIENAHSFAGFLADTGEGPFLRTGDMGFLCQGEVFVTGRWKDLVTIGDSNYFPNNIEPTVQDSHPALLPDRGAVFSVQPKPHDDARLVIVQELDYRQQVAESDYPAIMETIRAAVSEQHGLDAHHVLLVPAMRVPTTSSGKIQRGECRRQFLAGELHPLAQWQAPATPAVRAPQGAGASGAGTLARMIVSSLAQRRQQQQGTPPPQTGA</sequence>
<dbReference type="EMBL" id="LASW01000069">
    <property type="protein sequence ID" value="KKB98468.1"/>
    <property type="molecule type" value="Genomic_DNA"/>
</dbReference>
<dbReference type="InterPro" id="IPR040097">
    <property type="entry name" value="FAAL/FAAC"/>
</dbReference>
<dbReference type="RefSeq" id="WP_046190294.1">
    <property type="nucleotide sequence ID" value="NZ_JACKUJ010000023.1"/>
</dbReference>
<protein>
    <submittedName>
        <fullName evidence="7">Fatty-acid--CoA ligase</fullName>
    </submittedName>
</protein>
<reference evidence="7" key="2">
    <citation type="submission" date="2015-04" db="EMBL/GenBank/DDBJ databases">
        <title>Genome sequence of Mycobacterium arupense strain GUC1.</title>
        <authorList>
            <person name="Greninger A.L."/>
            <person name="Cunningham G."/>
            <person name="Chiu C.Y."/>
            <person name="Miller S."/>
        </authorList>
    </citation>
    <scope>NUCLEOTIDE SEQUENCE</scope>
    <source>
        <strain evidence="7">GUC1</strain>
    </source>
</reference>
<organism evidence="7 9">
    <name type="scientific">Mycolicibacter arupensis</name>
    <dbReference type="NCBI Taxonomy" id="342002"/>
    <lineage>
        <taxon>Bacteria</taxon>
        <taxon>Bacillati</taxon>
        <taxon>Actinomycetota</taxon>
        <taxon>Actinomycetes</taxon>
        <taxon>Mycobacteriales</taxon>
        <taxon>Mycobacteriaceae</taxon>
        <taxon>Mycolicibacter</taxon>
    </lineage>
</organism>
<feature type="domain" description="AMP-dependent synthetase/ligase" evidence="5">
    <location>
        <begin position="17"/>
        <end position="407"/>
    </location>
</feature>
<dbReference type="Gene3D" id="3.30.300.30">
    <property type="match status" value="1"/>
</dbReference>
<evidence type="ECO:0000313" key="8">
    <source>
        <dbReference type="EMBL" id="OQZ97788.1"/>
    </source>
</evidence>
<dbReference type="GO" id="GO:0006633">
    <property type="term" value="P:fatty acid biosynthetic process"/>
    <property type="evidence" value="ECO:0007669"/>
    <property type="project" value="TreeGrafter"/>
</dbReference>
<evidence type="ECO:0000259" key="6">
    <source>
        <dbReference type="Pfam" id="PF23024"/>
    </source>
</evidence>
<comment type="caution">
    <text evidence="7">The sequence shown here is derived from an EMBL/GenBank/DDBJ whole genome shotgun (WGS) entry which is preliminary data.</text>
</comment>
<dbReference type="SUPFAM" id="SSF56801">
    <property type="entry name" value="Acetyl-CoA synthetase-like"/>
    <property type="match status" value="1"/>
</dbReference>
<dbReference type="Pfam" id="PF00501">
    <property type="entry name" value="AMP-binding"/>
    <property type="match status" value="1"/>
</dbReference>
<keyword evidence="2 7" id="KW-0436">Ligase</keyword>
<dbReference type="CDD" id="cd05931">
    <property type="entry name" value="FAAL"/>
    <property type="match status" value="1"/>
</dbReference>
<proteinExistence type="inferred from homology"/>
<dbReference type="PANTHER" id="PTHR22754:SF32">
    <property type="entry name" value="DISCO-INTERACTING PROTEIN 2"/>
    <property type="match status" value="1"/>
</dbReference>
<dbReference type="InterPro" id="IPR025110">
    <property type="entry name" value="AMP-bd_C"/>
</dbReference>
<dbReference type="Proteomes" id="UP000034416">
    <property type="component" value="Unassembled WGS sequence"/>
</dbReference>
<name>A0A0F5MUH0_9MYCO</name>
<dbReference type="Pfam" id="PF23024">
    <property type="entry name" value="AMP-dom_DIP2-like"/>
    <property type="match status" value="1"/>
</dbReference>